<dbReference type="AlphaFoldDB" id="E3NHN0"/>
<dbReference type="HOGENOM" id="CLU_3399797_0_0_1"/>
<dbReference type="Proteomes" id="UP000008281">
    <property type="component" value="Unassembled WGS sequence"/>
</dbReference>
<keyword evidence="2" id="KW-1185">Reference proteome</keyword>
<protein>
    <submittedName>
        <fullName evidence="1">Uncharacterized protein</fullName>
    </submittedName>
</protein>
<reference evidence="1" key="1">
    <citation type="submission" date="2007-07" db="EMBL/GenBank/DDBJ databases">
        <title>PCAP assembly of the Caenorhabditis remanei genome.</title>
        <authorList>
            <consortium name="The Caenorhabditis remanei Sequencing Consortium"/>
            <person name="Wilson R.K."/>
        </authorList>
    </citation>
    <scope>NUCLEOTIDE SEQUENCE [LARGE SCALE GENOMIC DNA]</scope>
    <source>
        <strain evidence="1">PB4641</strain>
    </source>
</reference>
<name>E3NHN0_CAERE</name>
<accession>E3NHN0</accession>
<organism evidence="2">
    <name type="scientific">Caenorhabditis remanei</name>
    <name type="common">Caenorhabditis vulgaris</name>
    <dbReference type="NCBI Taxonomy" id="31234"/>
    <lineage>
        <taxon>Eukaryota</taxon>
        <taxon>Metazoa</taxon>
        <taxon>Ecdysozoa</taxon>
        <taxon>Nematoda</taxon>
        <taxon>Chromadorea</taxon>
        <taxon>Rhabditida</taxon>
        <taxon>Rhabditina</taxon>
        <taxon>Rhabditomorpha</taxon>
        <taxon>Rhabditoidea</taxon>
        <taxon>Rhabditidae</taxon>
        <taxon>Peloderinae</taxon>
        <taxon>Caenorhabditis</taxon>
    </lineage>
</organism>
<evidence type="ECO:0000313" key="2">
    <source>
        <dbReference type="Proteomes" id="UP000008281"/>
    </source>
</evidence>
<dbReference type="EMBL" id="DS268682">
    <property type="protein sequence ID" value="EFO98327.1"/>
    <property type="molecule type" value="Genomic_DNA"/>
</dbReference>
<evidence type="ECO:0000313" key="1">
    <source>
        <dbReference type="EMBL" id="EFO98327.1"/>
    </source>
</evidence>
<sequence>MSKNCNFFMERTFGHSDTGIHRKLAENPSRF</sequence>
<proteinExistence type="predicted"/>
<gene>
    <name evidence="1" type="ORF">CRE_24813</name>
</gene>
<dbReference type="InParanoid" id="E3NHN0"/>